<sequence length="137" mass="14125">MSSFRQSTMSRSRFVGVGAFAVLAATAAPAVAAGEEPTTDVVAGEPVPVSSTAYSYLATHALTERAQAMDLGQFVASVPVPPQYRSANLDLSARIDTAVDAALRSPGGCVQLVVDPKGTGGALFDYNVVPVEGQYCD</sequence>
<dbReference type="InterPro" id="IPR006311">
    <property type="entry name" value="TAT_signal"/>
</dbReference>
<feature type="signal peptide" evidence="1">
    <location>
        <begin position="1"/>
        <end position="32"/>
    </location>
</feature>
<feature type="chain" id="PRO_5012071510" evidence="1">
    <location>
        <begin position="33"/>
        <end position="137"/>
    </location>
</feature>
<name>A0A1N7GJU1_9NOCA</name>
<proteinExistence type="predicted"/>
<dbReference type="AlphaFoldDB" id="A0A1N7GJU1"/>
<dbReference type="PROSITE" id="PS51318">
    <property type="entry name" value="TAT"/>
    <property type="match status" value="1"/>
</dbReference>
<protein>
    <submittedName>
        <fullName evidence="2">Uncharacterized protein</fullName>
    </submittedName>
</protein>
<gene>
    <name evidence="2" type="ORF">SAMN05445060_2871</name>
</gene>
<evidence type="ECO:0000313" key="2">
    <source>
        <dbReference type="EMBL" id="SIS12802.1"/>
    </source>
</evidence>
<dbReference type="EMBL" id="FTNT01000008">
    <property type="protein sequence ID" value="SIS12802.1"/>
    <property type="molecule type" value="Genomic_DNA"/>
</dbReference>
<dbReference type="STRING" id="1344003.SAMN05445060_2871"/>
<evidence type="ECO:0000256" key="1">
    <source>
        <dbReference type="SAM" id="SignalP"/>
    </source>
</evidence>
<dbReference type="Proteomes" id="UP000186218">
    <property type="component" value="Unassembled WGS sequence"/>
</dbReference>
<reference evidence="2 3" key="1">
    <citation type="submission" date="2017-01" db="EMBL/GenBank/DDBJ databases">
        <authorList>
            <person name="Mah S.A."/>
            <person name="Swanson W.J."/>
            <person name="Moy G.W."/>
            <person name="Vacquier V.D."/>
        </authorList>
    </citation>
    <scope>NUCLEOTIDE SEQUENCE [LARGE SCALE GENOMIC DNA]</scope>
    <source>
        <strain evidence="2 3">CPCC 203464</strain>
    </source>
</reference>
<accession>A0A1N7GJU1</accession>
<keyword evidence="3" id="KW-1185">Reference proteome</keyword>
<organism evidence="2 3">
    <name type="scientific">Williamsia sterculiae</name>
    <dbReference type="NCBI Taxonomy" id="1344003"/>
    <lineage>
        <taxon>Bacteria</taxon>
        <taxon>Bacillati</taxon>
        <taxon>Actinomycetota</taxon>
        <taxon>Actinomycetes</taxon>
        <taxon>Mycobacteriales</taxon>
        <taxon>Nocardiaceae</taxon>
        <taxon>Williamsia</taxon>
    </lineage>
</organism>
<keyword evidence="1" id="KW-0732">Signal</keyword>
<evidence type="ECO:0000313" key="3">
    <source>
        <dbReference type="Proteomes" id="UP000186218"/>
    </source>
</evidence>